<keyword evidence="2" id="KW-1185">Reference proteome</keyword>
<protein>
    <submittedName>
        <fullName evidence="1">Uncharacterized protein</fullName>
    </submittedName>
</protein>
<dbReference type="Proteomes" id="UP000235371">
    <property type="component" value="Unassembled WGS sequence"/>
</dbReference>
<dbReference type="EMBL" id="KZ613817">
    <property type="protein sequence ID" value="PMD59037.1"/>
    <property type="molecule type" value="Genomic_DNA"/>
</dbReference>
<dbReference type="GeneID" id="36580790"/>
<evidence type="ECO:0000313" key="1">
    <source>
        <dbReference type="EMBL" id="PMD59037.1"/>
    </source>
</evidence>
<name>A0A2J6T7N7_9HELO</name>
<organism evidence="1 2">
    <name type="scientific">Hyaloscypha bicolor E</name>
    <dbReference type="NCBI Taxonomy" id="1095630"/>
    <lineage>
        <taxon>Eukaryota</taxon>
        <taxon>Fungi</taxon>
        <taxon>Dikarya</taxon>
        <taxon>Ascomycota</taxon>
        <taxon>Pezizomycotina</taxon>
        <taxon>Leotiomycetes</taxon>
        <taxon>Helotiales</taxon>
        <taxon>Hyaloscyphaceae</taxon>
        <taxon>Hyaloscypha</taxon>
        <taxon>Hyaloscypha bicolor</taxon>
    </lineage>
</organism>
<dbReference type="InParanoid" id="A0A2J6T7N7"/>
<dbReference type="AlphaFoldDB" id="A0A2J6T7N7"/>
<accession>A0A2J6T7N7</accession>
<dbReference type="RefSeq" id="XP_024735941.1">
    <property type="nucleotide sequence ID" value="XM_024872710.1"/>
</dbReference>
<evidence type="ECO:0000313" key="2">
    <source>
        <dbReference type="Proteomes" id="UP000235371"/>
    </source>
</evidence>
<dbReference type="OrthoDB" id="3765895at2759"/>
<sequence>MEDSKLLPPGIRDPSRRVLTNTGVKDKATIEKYGAETNEKYGSYREELSPATGTLGVVLRDSTLTFKTGGTTVIPIGTKHRFFNLGGGDRQVSGQGRACT</sequence>
<proteinExistence type="predicted"/>
<dbReference type="InterPro" id="IPR011051">
    <property type="entry name" value="RmlC_Cupin_sf"/>
</dbReference>
<reference evidence="1 2" key="1">
    <citation type="submission" date="2016-04" db="EMBL/GenBank/DDBJ databases">
        <title>A degradative enzymes factory behind the ericoid mycorrhizal symbiosis.</title>
        <authorList>
            <consortium name="DOE Joint Genome Institute"/>
            <person name="Martino E."/>
            <person name="Morin E."/>
            <person name="Grelet G."/>
            <person name="Kuo A."/>
            <person name="Kohler A."/>
            <person name="Daghino S."/>
            <person name="Barry K."/>
            <person name="Choi C."/>
            <person name="Cichocki N."/>
            <person name="Clum A."/>
            <person name="Copeland A."/>
            <person name="Hainaut M."/>
            <person name="Haridas S."/>
            <person name="Labutti K."/>
            <person name="Lindquist E."/>
            <person name="Lipzen A."/>
            <person name="Khouja H.-R."/>
            <person name="Murat C."/>
            <person name="Ohm R."/>
            <person name="Olson A."/>
            <person name="Spatafora J."/>
            <person name="Veneault-Fourrey C."/>
            <person name="Henrissat B."/>
            <person name="Grigoriev I."/>
            <person name="Martin F."/>
            <person name="Perotto S."/>
        </authorList>
    </citation>
    <scope>NUCLEOTIDE SEQUENCE [LARGE SCALE GENOMIC DNA]</scope>
    <source>
        <strain evidence="1 2">E</strain>
    </source>
</reference>
<dbReference type="SUPFAM" id="SSF51182">
    <property type="entry name" value="RmlC-like cupins"/>
    <property type="match status" value="1"/>
</dbReference>
<gene>
    <name evidence="1" type="ORF">K444DRAFT_421641</name>
</gene>